<evidence type="ECO:0000313" key="6">
    <source>
        <dbReference type="Proteomes" id="UP000465302"/>
    </source>
</evidence>
<dbReference type="PANTHER" id="PTHR48098:SF1">
    <property type="entry name" value="DIACYLGLYCEROL ACYLTRANSFERASE_MYCOLYLTRANSFERASE AG85A"/>
    <property type="match status" value="1"/>
</dbReference>
<dbReference type="InterPro" id="IPR029058">
    <property type="entry name" value="AB_hydrolase_fold"/>
</dbReference>
<protein>
    <recommendedName>
        <fullName evidence="7">Esterase</fullName>
    </recommendedName>
</protein>
<keyword evidence="4" id="KW-1133">Transmembrane helix</keyword>
<dbReference type="RefSeq" id="WP_234816141.1">
    <property type="nucleotide sequence ID" value="NZ_BLKS01000001.1"/>
</dbReference>
<gene>
    <name evidence="5" type="ORF">MAGR_33150</name>
</gene>
<dbReference type="GO" id="GO:0016747">
    <property type="term" value="F:acyltransferase activity, transferring groups other than amino-acyl groups"/>
    <property type="evidence" value="ECO:0007669"/>
    <property type="project" value="TreeGrafter"/>
</dbReference>
<evidence type="ECO:0000256" key="1">
    <source>
        <dbReference type="ARBA" id="ARBA00004613"/>
    </source>
</evidence>
<evidence type="ECO:0000256" key="4">
    <source>
        <dbReference type="SAM" id="Phobius"/>
    </source>
</evidence>
<evidence type="ECO:0000256" key="3">
    <source>
        <dbReference type="SAM" id="MobiDB-lite"/>
    </source>
</evidence>
<keyword evidence="2" id="KW-0964">Secreted</keyword>
<dbReference type="InterPro" id="IPR000801">
    <property type="entry name" value="Esterase-like"/>
</dbReference>
<evidence type="ECO:0000313" key="5">
    <source>
        <dbReference type="EMBL" id="GFG51874.1"/>
    </source>
</evidence>
<accession>A0A7I9W2F2</accession>
<comment type="subcellular location">
    <subcellularLocation>
        <location evidence="1">Secreted</location>
    </subcellularLocation>
</comment>
<feature type="compositionally biased region" description="Polar residues" evidence="3">
    <location>
        <begin position="460"/>
        <end position="469"/>
    </location>
</feature>
<keyword evidence="4" id="KW-0812">Transmembrane</keyword>
<keyword evidence="4" id="KW-0472">Membrane</keyword>
<feature type="compositionally biased region" description="Basic and acidic residues" evidence="3">
    <location>
        <begin position="449"/>
        <end position="459"/>
    </location>
</feature>
<reference evidence="5 6" key="1">
    <citation type="journal article" date="2019" name="Emerg. Microbes Infect.">
        <title>Comprehensive subspecies identification of 175 nontuberculous mycobacteria species based on 7547 genomic profiles.</title>
        <authorList>
            <person name="Matsumoto Y."/>
            <person name="Kinjo T."/>
            <person name="Motooka D."/>
            <person name="Nabeya D."/>
            <person name="Jung N."/>
            <person name="Uechi K."/>
            <person name="Horii T."/>
            <person name="Iida T."/>
            <person name="Fujita J."/>
            <person name="Nakamura S."/>
        </authorList>
    </citation>
    <scope>NUCLEOTIDE SEQUENCE [LARGE SCALE GENOMIC DNA]</scope>
    <source>
        <strain evidence="5 6">JCM 6377</strain>
    </source>
</reference>
<comment type="caution">
    <text evidence="5">The sequence shown here is derived from an EMBL/GenBank/DDBJ whole genome shotgun (WGS) entry which is preliminary data.</text>
</comment>
<feature type="transmembrane region" description="Helical" evidence="4">
    <location>
        <begin position="116"/>
        <end position="136"/>
    </location>
</feature>
<dbReference type="Gene3D" id="3.40.50.1820">
    <property type="entry name" value="alpha/beta hydrolase"/>
    <property type="match status" value="1"/>
</dbReference>
<feature type="transmembrane region" description="Helical" evidence="4">
    <location>
        <begin position="25"/>
        <end position="44"/>
    </location>
</feature>
<evidence type="ECO:0008006" key="7">
    <source>
        <dbReference type="Google" id="ProtNLM"/>
    </source>
</evidence>
<dbReference type="Proteomes" id="UP000465302">
    <property type="component" value="Unassembled WGS sequence"/>
</dbReference>
<sequence>MMSWWVDAVEHLRHQIADMSLMHGWLPPTVQIAAAILVVCGVGVRTPGWRLRRLPWAVAFGVVAAAWVHWFIGSSGVIGEPAPAALWAWLALTAAAGGVVVVGWRGARWRWRATAVLAASSCLLSAALVLNAWVGYVPTVYSAWNQLTAGSLPDQTNRTAVTAMQLAGVIPAHGVVVPVNISAETSKFRHRGELVYLPPAWFASTPPPRLPVVLMVGAEINTPADWLRIGGAASTADAFAAAHGGNAPVLMFVDSGGGFGIDTECVNGPRGNAADHLTKDVPPFMTSSFGVSQDAANWGVAGFSTGGTCAVDLAVMHPELFSAFVDIAGDAGPNAGTKQQTIARLFGGNAAAWAAFDPATVITRHGPYHGVAGWFAVAPSVDRDANAGGQNAAAESLCDLGARHGIDCAVVTQPGRHDWGFAASAFAAALPWLSGQLGTPGVPRIPLPHPDRTPAHEHASGSTVHAAQK</sequence>
<organism evidence="5 6">
    <name type="scientific">Mycolicibacterium agri</name>
    <name type="common">Mycobacterium agri</name>
    <dbReference type="NCBI Taxonomy" id="36811"/>
    <lineage>
        <taxon>Bacteria</taxon>
        <taxon>Bacillati</taxon>
        <taxon>Actinomycetota</taxon>
        <taxon>Actinomycetes</taxon>
        <taxon>Mycobacteriales</taxon>
        <taxon>Mycobacteriaceae</taxon>
        <taxon>Mycolicibacterium</taxon>
    </lineage>
</organism>
<feature type="region of interest" description="Disordered" evidence="3">
    <location>
        <begin position="441"/>
        <end position="469"/>
    </location>
</feature>
<dbReference type="PANTHER" id="PTHR48098">
    <property type="entry name" value="ENTEROCHELIN ESTERASE-RELATED"/>
    <property type="match status" value="1"/>
</dbReference>
<proteinExistence type="predicted"/>
<feature type="transmembrane region" description="Helical" evidence="4">
    <location>
        <begin position="56"/>
        <end position="78"/>
    </location>
</feature>
<dbReference type="EMBL" id="BLKS01000001">
    <property type="protein sequence ID" value="GFG51874.1"/>
    <property type="molecule type" value="Genomic_DNA"/>
</dbReference>
<dbReference type="SUPFAM" id="SSF53474">
    <property type="entry name" value="alpha/beta-Hydrolases"/>
    <property type="match status" value="1"/>
</dbReference>
<evidence type="ECO:0000256" key="2">
    <source>
        <dbReference type="ARBA" id="ARBA00022525"/>
    </source>
</evidence>
<dbReference type="GO" id="GO:0005576">
    <property type="term" value="C:extracellular region"/>
    <property type="evidence" value="ECO:0007669"/>
    <property type="project" value="UniProtKB-SubCell"/>
</dbReference>
<name>A0A7I9W2F2_MYCAG</name>
<dbReference type="AlphaFoldDB" id="A0A7I9W2F2"/>
<feature type="transmembrane region" description="Helical" evidence="4">
    <location>
        <begin position="84"/>
        <end position="104"/>
    </location>
</feature>
<dbReference type="InterPro" id="IPR050583">
    <property type="entry name" value="Mycobacterial_A85_antigen"/>
</dbReference>
<dbReference type="Pfam" id="PF00756">
    <property type="entry name" value="Esterase"/>
    <property type="match status" value="1"/>
</dbReference>